<keyword evidence="3" id="KW-1185">Reference proteome</keyword>
<keyword evidence="1" id="KW-0732">Signal</keyword>
<reference evidence="2 3" key="1">
    <citation type="submission" date="2019-07" db="EMBL/GenBank/DDBJ databases">
        <title>Finished genome of Venturia effusa.</title>
        <authorList>
            <person name="Young C.A."/>
            <person name="Cox M.P."/>
            <person name="Ganley A.R.D."/>
            <person name="David W.J."/>
        </authorList>
    </citation>
    <scope>NUCLEOTIDE SEQUENCE [LARGE SCALE GENOMIC DNA]</scope>
    <source>
        <strain evidence="3">albino</strain>
    </source>
</reference>
<dbReference type="AlphaFoldDB" id="A0A517LQG9"/>
<accession>A0A517LQG9</accession>
<feature type="signal peptide" evidence="1">
    <location>
        <begin position="1"/>
        <end position="20"/>
    </location>
</feature>
<sequence length="161" mass="16462">MRSSSAIAASALALVSFVSAAPVSQGEGKPFKLQMITDHGKGQTFYLGANGAVTDKAQAVDCSIDSKTALVCDGKGLSYSSGHTFDSNPVALTKIGAKSTGFKIKENDVVEWKNGGTVINISTHVGQTKLFAEVCNGSGHGDKEGGINGFVPSLVKAVPSA</sequence>
<dbReference type="OrthoDB" id="3917790at2759"/>
<protein>
    <recommendedName>
        <fullName evidence="4">Pectate lyase</fullName>
    </recommendedName>
</protein>
<proteinExistence type="predicted"/>
<evidence type="ECO:0008006" key="4">
    <source>
        <dbReference type="Google" id="ProtNLM"/>
    </source>
</evidence>
<feature type="chain" id="PRO_5022244867" description="Pectate lyase" evidence="1">
    <location>
        <begin position="21"/>
        <end position="161"/>
    </location>
</feature>
<dbReference type="Proteomes" id="UP000316270">
    <property type="component" value="Chromosome 18"/>
</dbReference>
<evidence type="ECO:0000313" key="3">
    <source>
        <dbReference type="Proteomes" id="UP000316270"/>
    </source>
</evidence>
<gene>
    <name evidence="2" type="ORF">FKW77_006617</name>
</gene>
<evidence type="ECO:0000313" key="2">
    <source>
        <dbReference type="EMBL" id="QDS77846.1"/>
    </source>
</evidence>
<organism evidence="2 3">
    <name type="scientific">Venturia effusa</name>
    <dbReference type="NCBI Taxonomy" id="50376"/>
    <lineage>
        <taxon>Eukaryota</taxon>
        <taxon>Fungi</taxon>
        <taxon>Dikarya</taxon>
        <taxon>Ascomycota</taxon>
        <taxon>Pezizomycotina</taxon>
        <taxon>Dothideomycetes</taxon>
        <taxon>Pleosporomycetidae</taxon>
        <taxon>Venturiales</taxon>
        <taxon>Venturiaceae</taxon>
        <taxon>Venturia</taxon>
    </lineage>
</organism>
<dbReference type="EMBL" id="CP042202">
    <property type="protein sequence ID" value="QDS77846.1"/>
    <property type="molecule type" value="Genomic_DNA"/>
</dbReference>
<evidence type="ECO:0000256" key="1">
    <source>
        <dbReference type="SAM" id="SignalP"/>
    </source>
</evidence>
<name>A0A517LQG9_9PEZI</name>